<reference evidence="2 3" key="1">
    <citation type="submission" date="2018-01" db="EMBL/GenBank/DDBJ databases">
        <title>Deinococcus koreensis sp. nov., a radiation-resistant bacterium isolated from river water.</title>
        <authorList>
            <person name="Choi A."/>
        </authorList>
    </citation>
    <scope>NUCLEOTIDE SEQUENCE [LARGE SCALE GENOMIC DNA]</scope>
    <source>
        <strain evidence="2 3">SJW1-2</strain>
    </source>
</reference>
<feature type="transmembrane region" description="Helical" evidence="1">
    <location>
        <begin position="21"/>
        <end position="39"/>
    </location>
</feature>
<keyword evidence="3" id="KW-1185">Reference proteome</keyword>
<sequence>MTFPEDMLAAPARIATAPNAALGYLLNIVLPGAGFTYIGRWGWHLGWFAVLCGLNVVAGILAAATGTPIPLILPLIGFVVMLVHFGRVYAEGQDRHFRPQLERPIKLALILGHAFLGFMLTGILAAVLIPNLLAARTKAVRASEQAVARRIQVQAAVAQLGGTLANGSCPLETLSPDQRATIERCTVETTTTDDLLLTVDFTSGRTVSLP</sequence>
<feature type="transmembrane region" description="Helical" evidence="1">
    <location>
        <begin position="71"/>
        <end position="90"/>
    </location>
</feature>
<accession>A0A2K3UYL9</accession>
<dbReference type="EMBL" id="PPPD01000001">
    <property type="protein sequence ID" value="PNY81637.1"/>
    <property type="molecule type" value="Genomic_DNA"/>
</dbReference>
<organism evidence="2 3">
    <name type="scientific">Deinococcus koreensis</name>
    <dbReference type="NCBI Taxonomy" id="2054903"/>
    <lineage>
        <taxon>Bacteria</taxon>
        <taxon>Thermotogati</taxon>
        <taxon>Deinococcota</taxon>
        <taxon>Deinococci</taxon>
        <taxon>Deinococcales</taxon>
        <taxon>Deinococcaceae</taxon>
        <taxon>Deinococcus</taxon>
    </lineage>
</organism>
<feature type="transmembrane region" description="Helical" evidence="1">
    <location>
        <begin position="45"/>
        <end position="64"/>
    </location>
</feature>
<evidence type="ECO:0000313" key="2">
    <source>
        <dbReference type="EMBL" id="PNY81637.1"/>
    </source>
</evidence>
<dbReference type="Proteomes" id="UP000236379">
    <property type="component" value="Unassembled WGS sequence"/>
</dbReference>
<keyword evidence="1" id="KW-0812">Transmembrane</keyword>
<dbReference type="RefSeq" id="WP_103312078.1">
    <property type="nucleotide sequence ID" value="NZ_PPPD01000001.1"/>
</dbReference>
<keyword evidence="1" id="KW-1133">Transmembrane helix</keyword>
<gene>
    <name evidence="2" type="ORF">CVO96_09865</name>
</gene>
<dbReference type="OrthoDB" id="72075at2"/>
<name>A0A2K3UYL9_9DEIO</name>
<keyword evidence="1" id="KW-0472">Membrane</keyword>
<comment type="caution">
    <text evidence="2">The sequence shown here is derived from an EMBL/GenBank/DDBJ whole genome shotgun (WGS) entry which is preliminary data.</text>
</comment>
<evidence type="ECO:0000256" key="1">
    <source>
        <dbReference type="SAM" id="Phobius"/>
    </source>
</evidence>
<feature type="transmembrane region" description="Helical" evidence="1">
    <location>
        <begin position="110"/>
        <end position="133"/>
    </location>
</feature>
<protein>
    <submittedName>
        <fullName evidence="2">Uncharacterized protein</fullName>
    </submittedName>
</protein>
<proteinExistence type="predicted"/>
<evidence type="ECO:0000313" key="3">
    <source>
        <dbReference type="Proteomes" id="UP000236379"/>
    </source>
</evidence>
<dbReference type="AlphaFoldDB" id="A0A2K3UYL9"/>